<organism evidence="1 2">
    <name type="scientific">Pistacia atlantica</name>
    <dbReference type="NCBI Taxonomy" id="434234"/>
    <lineage>
        <taxon>Eukaryota</taxon>
        <taxon>Viridiplantae</taxon>
        <taxon>Streptophyta</taxon>
        <taxon>Embryophyta</taxon>
        <taxon>Tracheophyta</taxon>
        <taxon>Spermatophyta</taxon>
        <taxon>Magnoliopsida</taxon>
        <taxon>eudicotyledons</taxon>
        <taxon>Gunneridae</taxon>
        <taxon>Pentapetalae</taxon>
        <taxon>rosids</taxon>
        <taxon>malvids</taxon>
        <taxon>Sapindales</taxon>
        <taxon>Anacardiaceae</taxon>
        <taxon>Pistacia</taxon>
    </lineage>
</organism>
<reference evidence="2" key="1">
    <citation type="journal article" date="2023" name="G3 (Bethesda)">
        <title>Genome assembly and association tests identify interacting loci associated with vigor, precocity, and sex in interspecific pistachio rootstocks.</title>
        <authorList>
            <person name="Palmer W."/>
            <person name="Jacygrad E."/>
            <person name="Sagayaradj S."/>
            <person name="Cavanaugh K."/>
            <person name="Han R."/>
            <person name="Bertier L."/>
            <person name="Beede B."/>
            <person name="Kafkas S."/>
            <person name="Golino D."/>
            <person name="Preece J."/>
            <person name="Michelmore R."/>
        </authorList>
    </citation>
    <scope>NUCLEOTIDE SEQUENCE [LARGE SCALE GENOMIC DNA]</scope>
</reference>
<name>A0ACC1AT75_9ROSI</name>
<dbReference type="Proteomes" id="UP001164250">
    <property type="component" value="Chromosome 8"/>
</dbReference>
<dbReference type="EMBL" id="CM047904">
    <property type="protein sequence ID" value="KAJ0089891.1"/>
    <property type="molecule type" value="Genomic_DNA"/>
</dbReference>
<evidence type="ECO:0000313" key="2">
    <source>
        <dbReference type="Proteomes" id="UP001164250"/>
    </source>
</evidence>
<accession>A0ACC1AT75</accession>
<evidence type="ECO:0000313" key="1">
    <source>
        <dbReference type="EMBL" id="KAJ0089891.1"/>
    </source>
</evidence>
<proteinExistence type="predicted"/>
<comment type="caution">
    <text evidence="1">The sequence shown here is derived from an EMBL/GenBank/DDBJ whole genome shotgun (WGS) entry which is preliminary data.</text>
</comment>
<protein>
    <submittedName>
        <fullName evidence="1">Uncharacterized protein</fullName>
    </submittedName>
</protein>
<gene>
    <name evidence="1" type="ORF">Patl1_13773</name>
</gene>
<sequence length="41" mass="4937">MFSVHCKEMRSPRNTKQRAKEMRSPTGNKRRCGDLVKEKEW</sequence>
<keyword evidence="2" id="KW-1185">Reference proteome</keyword>